<keyword evidence="2" id="KW-1185">Reference proteome</keyword>
<evidence type="ECO:0000313" key="1">
    <source>
        <dbReference type="EMBL" id="KAG0440224.1"/>
    </source>
</evidence>
<protein>
    <submittedName>
        <fullName evidence="1">Uncharacterized protein</fullName>
    </submittedName>
</protein>
<accession>A0AC60QR96</accession>
<organism evidence="1 2">
    <name type="scientific">Ixodes persulcatus</name>
    <name type="common">Taiga tick</name>
    <dbReference type="NCBI Taxonomy" id="34615"/>
    <lineage>
        <taxon>Eukaryota</taxon>
        <taxon>Metazoa</taxon>
        <taxon>Ecdysozoa</taxon>
        <taxon>Arthropoda</taxon>
        <taxon>Chelicerata</taxon>
        <taxon>Arachnida</taxon>
        <taxon>Acari</taxon>
        <taxon>Parasitiformes</taxon>
        <taxon>Ixodida</taxon>
        <taxon>Ixodoidea</taxon>
        <taxon>Ixodidae</taxon>
        <taxon>Ixodinae</taxon>
        <taxon>Ixodes</taxon>
    </lineage>
</organism>
<dbReference type="EMBL" id="JABSTQ010005074">
    <property type="protein sequence ID" value="KAG0440224.1"/>
    <property type="molecule type" value="Genomic_DNA"/>
</dbReference>
<name>A0AC60QR96_IXOPE</name>
<gene>
    <name evidence="1" type="ORF">HPB47_016368</name>
</gene>
<proteinExistence type="predicted"/>
<reference evidence="1 2" key="1">
    <citation type="journal article" date="2020" name="Cell">
        <title>Large-Scale Comparative Analyses of Tick Genomes Elucidate Their Genetic Diversity and Vector Capacities.</title>
        <authorList>
            <consortium name="Tick Genome and Microbiome Consortium (TIGMIC)"/>
            <person name="Jia N."/>
            <person name="Wang J."/>
            <person name="Shi W."/>
            <person name="Du L."/>
            <person name="Sun Y."/>
            <person name="Zhan W."/>
            <person name="Jiang J.F."/>
            <person name="Wang Q."/>
            <person name="Zhang B."/>
            <person name="Ji P."/>
            <person name="Bell-Sakyi L."/>
            <person name="Cui X.M."/>
            <person name="Yuan T.T."/>
            <person name="Jiang B.G."/>
            <person name="Yang W.F."/>
            <person name="Lam T.T."/>
            <person name="Chang Q.C."/>
            <person name="Ding S.J."/>
            <person name="Wang X.J."/>
            <person name="Zhu J.G."/>
            <person name="Ruan X.D."/>
            <person name="Zhao L."/>
            <person name="Wei J.T."/>
            <person name="Ye R.Z."/>
            <person name="Que T.C."/>
            <person name="Du C.H."/>
            <person name="Zhou Y.H."/>
            <person name="Cheng J.X."/>
            <person name="Dai P.F."/>
            <person name="Guo W.B."/>
            <person name="Han X.H."/>
            <person name="Huang E.J."/>
            <person name="Li L.F."/>
            <person name="Wei W."/>
            <person name="Gao Y.C."/>
            <person name="Liu J.Z."/>
            <person name="Shao H.Z."/>
            <person name="Wang X."/>
            <person name="Wang C.C."/>
            <person name="Yang T.C."/>
            <person name="Huo Q.B."/>
            <person name="Li W."/>
            <person name="Chen H.Y."/>
            <person name="Chen S.E."/>
            <person name="Zhou L.G."/>
            <person name="Ni X.B."/>
            <person name="Tian J.H."/>
            <person name="Sheng Y."/>
            <person name="Liu T."/>
            <person name="Pan Y.S."/>
            <person name="Xia L.Y."/>
            <person name="Li J."/>
            <person name="Zhao F."/>
            <person name="Cao W.C."/>
        </authorList>
    </citation>
    <scope>NUCLEOTIDE SEQUENCE [LARGE SCALE GENOMIC DNA]</scope>
    <source>
        <strain evidence="1">Iper-2018</strain>
    </source>
</reference>
<dbReference type="Proteomes" id="UP000805193">
    <property type="component" value="Unassembled WGS sequence"/>
</dbReference>
<evidence type="ECO:0000313" key="2">
    <source>
        <dbReference type="Proteomes" id="UP000805193"/>
    </source>
</evidence>
<sequence>MFLLVFAKEPMSLNCFKSEGTGSVLKTIADIPNELILSFETGNDFTDVFVPEECLKDNIALFKAYLESRAKPASLDETLHPHSTTIAIKYGALEKVKSKWANMRSLYQRENRKVKESSSSGAGADHIFVPKWAHYKKMRFLSAGAPEAQSESTLETSQEEVDDSLEPIYEPTEQEAAHSAPPPPKRNCRRTEEAAPNRAVLLQAAVDSLIAAKEPPQPDECKTFGLMMECWVRSIPRGADRQLAMLAAHRIMVENSIAAGLVVVPEEGEN</sequence>
<comment type="caution">
    <text evidence="1">The sequence shown here is derived from an EMBL/GenBank/DDBJ whole genome shotgun (WGS) entry which is preliminary data.</text>
</comment>